<sequence length="135" mass="15320">MDMIRKRNEDDGREEGLWASIVTEARKSEQNMQGKDERNQQLIFFPSLTLLIAIITVIVPPEFSHAQDNWALNGEPWSRYEQGEGIGFLDLIFGFIFFAALAYAYDKWKFAGLAVFFVGIFSIAALAGVAYRALF</sequence>
<feature type="transmembrane region" description="Helical" evidence="1">
    <location>
        <begin position="86"/>
        <end position="105"/>
    </location>
</feature>
<comment type="caution">
    <text evidence="2">The sequence shown here is derived from an EMBL/GenBank/DDBJ whole genome shotgun (WGS) entry which is preliminary data.</text>
</comment>
<organism evidence="2 3">
    <name type="scientific">Pseudodonghicola flavimaris</name>
    <dbReference type="NCBI Taxonomy" id="3050036"/>
    <lineage>
        <taxon>Bacteria</taxon>
        <taxon>Pseudomonadati</taxon>
        <taxon>Pseudomonadota</taxon>
        <taxon>Alphaproteobacteria</taxon>
        <taxon>Rhodobacterales</taxon>
        <taxon>Paracoccaceae</taxon>
        <taxon>Pseudodonghicola</taxon>
    </lineage>
</organism>
<feature type="transmembrane region" description="Helical" evidence="1">
    <location>
        <begin position="42"/>
        <end position="60"/>
    </location>
</feature>
<evidence type="ECO:0000313" key="3">
    <source>
        <dbReference type="Proteomes" id="UP001243757"/>
    </source>
</evidence>
<evidence type="ECO:0000313" key="2">
    <source>
        <dbReference type="EMBL" id="MDK3017921.1"/>
    </source>
</evidence>
<feature type="transmembrane region" description="Helical" evidence="1">
    <location>
        <begin position="112"/>
        <end position="134"/>
    </location>
</feature>
<reference evidence="2 3" key="1">
    <citation type="submission" date="2023-05" db="EMBL/GenBank/DDBJ databases">
        <title>Pseudodonghicola sp. nov.</title>
        <authorList>
            <person name="Huang J."/>
        </authorList>
    </citation>
    <scope>NUCLEOTIDE SEQUENCE [LARGE SCALE GENOMIC DNA]</scope>
    <source>
        <strain evidence="2 3">IC7</strain>
    </source>
</reference>
<name>A0ABT7EZZ4_9RHOB</name>
<dbReference type="RefSeq" id="WP_284480739.1">
    <property type="nucleotide sequence ID" value="NZ_JASNJD010000006.1"/>
</dbReference>
<dbReference type="Proteomes" id="UP001243757">
    <property type="component" value="Unassembled WGS sequence"/>
</dbReference>
<keyword evidence="3" id="KW-1185">Reference proteome</keyword>
<keyword evidence="1" id="KW-0472">Membrane</keyword>
<proteinExistence type="predicted"/>
<evidence type="ECO:0000256" key="1">
    <source>
        <dbReference type="SAM" id="Phobius"/>
    </source>
</evidence>
<protein>
    <submittedName>
        <fullName evidence="2">Uncharacterized protein</fullName>
    </submittedName>
</protein>
<keyword evidence="1" id="KW-0812">Transmembrane</keyword>
<gene>
    <name evidence="2" type="ORF">QO033_09545</name>
</gene>
<keyword evidence="1" id="KW-1133">Transmembrane helix</keyword>
<dbReference type="EMBL" id="JASNJD010000006">
    <property type="protein sequence ID" value="MDK3017921.1"/>
    <property type="molecule type" value="Genomic_DNA"/>
</dbReference>
<accession>A0ABT7EZZ4</accession>